<dbReference type="PRINTS" id="PR00862">
    <property type="entry name" value="PROLIGOPTASE"/>
</dbReference>
<feature type="domain" description="Peptidase S9 prolyl oligopeptidase catalytic" evidence="7">
    <location>
        <begin position="444"/>
        <end position="654"/>
    </location>
</feature>
<dbReference type="Gene3D" id="3.40.50.1820">
    <property type="entry name" value="alpha/beta hydrolase"/>
    <property type="match status" value="1"/>
</dbReference>
<dbReference type="InterPro" id="IPR002470">
    <property type="entry name" value="Peptidase_S9A"/>
</dbReference>
<dbReference type="RefSeq" id="XP_006678926.1">
    <property type="nucleotide sequence ID" value="XM_006678863.1"/>
</dbReference>
<sequence length="656" mass="73572">MAVTRLVWQAATPSSMHRFKFKTVVYFSYQSRLSSSKVVHALPRRIDPLSSLEDWDEQAVSQETARTRILQGKLSRFSRTLRDEMRRIYPRTRAFPCTDIVDGYEYRTSFENGAMVVSRQKTNTAGSCEIVLDSRWLGWGSRGKTVSKAVVSDDHNKIAFLQTRPQDEQGSLVIRTLNSNAPAMFTYSQSIPNVFNFVWANNSKTIYFTRLDDVLRSSKVYRIDVDSPHEETVVYSEMDILYFVDLARSKDKDSLFLLHNYASTELKLYRTSLSTVLTGKAINLESDTSIVAAPGYEESIDDVEIFPSHAVLTMKRQGQPFIRSIDLVNMLANDVFLSDSSGVISPEPNIDLTSNTFRFSYSSPFVIQAVYELNLVLGKLINWQDIRPCMDTNNFVIEKQTIPSRDGTCNIPITILKNKNISHSPSNPCVILVYGSYGYCIETSFRVELLPALSRGVTVVFAHVRGGGELGNSWYHKGRAENKLCSFTDLEDVADMLIYKKYTSSERLGGIGTSAGGMLLADLFKALVLRVSFLDPLTTMLDPNSSLSAGEVLEWGNPLKDSAAYQLMSSYSPYDNLDGKLRTAVLATAGSDDQRVPPWHALKYIVRMHELAQHSGTASNGYFKLYADRGHNQGSGDNIDEHAFEYAFLLSKLGCK</sequence>
<dbReference type="InterPro" id="IPR023302">
    <property type="entry name" value="Pept_S9A_N"/>
</dbReference>
<dbReference type="GeneID" id="18238596"/>
<evidence type="ECO:0000256" key="2">
    <source>
        <dbReference type="ARBA" id="ARBA00022670"/>
    </source>
</evidence>
<dbReference type="InParanoid" id="F4P2R0"/>
<evidence type="ECO:0000256" key="3">
    <source>
        <dbReference type="ARBA" id="ARBA00022801"/>
    </source>
</evidence>
<dbReference type="InterPro" id="IPR051543">
    <property type="entry name" value="Serine_Peptidase_S9A"/>
</dbReference>
<dbReference type="EC" id="3.4.21.-" evidence="6"/>
<dbReference type="GO" id="GO:0004252">
    <property type="term" value="F:serine-type endopeptidase activity"/>
    <property type="evidence" value="ECO:0007669"/>
    <property type="project" value="UniProtKB-UniRule"/>
</dbReference>
<dbReference type="EMBL" id="GL882884">
    <property type="protein sequence ID" value="EGF80062.1"/>
    <property type="molecule type" value="Genomic_DNA"/>
</dbReference>
<dbReference type="Proteomes" id="UP000007241">
    <property type="component" value="Unassembled WGS sequence"/>
</dbReference>
<dbReference type="SUPFAM" id="SSF50993">
    <property type="entry name" value="Peptidase/esterase 'gauge' domain"/>
    <property type="match status" value="1"/>
</dbReference>
<name>F4P2R0_BATDJ</name>
<dbReference type="InterPro" id="IPR029058">
    <property type="entry name" value="AB_hydrolase_fold"/>
</dbReference>
<dbReference type="PANTHER" id="PTHR11757">
    <property type="entry name" value="PROTEASE FAMILY S9A OLIGOPEPTIDASE"/>
    <property type="match status" value="1"/>
</dbReference>
<dbReference type="Pfam" id="PF02897">
    <property type="entry name" value="Peptidase_S9_N"/>
    <property type="match status" value="1"/>
</dbReference>
<evidence type="ECO:0000256" key="1">
    <source>
        <dbReference type="ARBA" id="ARBA00005228"/>
    </source>
</evidence>
<keyword evidence="10" id="KW-1185">Reference proteome</keyword>
<dbReference type="Pfam" id="PF00326">
    <property type="entry name" value="Peptidase_S9"/>
    <property type="match status" value="1"/>
</dbReference>
<evidence type="ECO:0000259" key="8">
    <source>
        <dbReference type="Pfam" id="PF02897"/>
    </source>
</evidence>
<reference evidence="9 10" key="1">
    <citation type="submission" date="2009-12" db="EMBL/GenBank/DDBJ databases">
        <title>The draft genome of Batrachochytrium dendrobatidis.</title>
        <authorList>
            <consortium name="US DOE Joint Genome Institute (JGI-PGF)"/>
            <person name="Kuo A."/>
            <person name="Salamov A."/>
            <person name="Schmutz J."/>
            <person name="Lucas S."/>
            <person name="Pitluck S."/>
            <person name="Rosenblum E."/>
            <person name="Stajich J."/>
            <person name="Eisen M."/>
            <person name="Grigoriev I.V."/>
        </authorList>
    </citation>
    <scope>NUCLEOTIDE SEQUENCE [LARGE SCALE GENOMIC DNA]</scope>
    <source>
        <strain evidence="10">JAM81 / FGSC 10211</strain>
    </source>
</reference>
<dbReference type="PANTHER" id="PTHR11757:SF19">
    <property type="entry name" value="PROLYL ENDOPEPTIDASE-LIKE"/>
    <property type="match status" value="1"/>
</dbReference>
<evidence type="ECO:0000313" key="10">
    <source>
        <dbReference type="Proteomes" id="UP000007241"/>
    </source>
</evidence>
<feature type="domain" description="Peptidase S9A N-terminal" evidence="8">
    <location>
        <begin position="45"/>
        <end position="258"/>
    </location>
</feature>
<evidence type="ECO:0000256" key="4">
    <source>
        <dbReference type="ARBA" id="ARBA00022825"/>
    </source>
</evidence>
<proteinExistence type="inferred from homology"/>
<keyword evidence="2 6" id="KW-0645">Protease</keyword>
<keyword evidence="3 6" id="KW-0378">Hydrolase</keyword>
<dbReference type="OrthoDB" id="248387at2759"/>
<evidence type="ECO:0000313" key="9">
    <source>
        <dbReference type="EMBL" id="EGF80062.1"/>
    </source>
</evidence>
<dbReference type="GO" id="GO:0006508">
    <property type="term" value="P:proteolysis"/>
    <property type="evidence" value="ECO:0007669"/>
    <property type="project" value="UniProtKB-KW"/>
</dbReference>
<evidence type="ECO:0000256" key="6">
    <source>
        <dbReference type="RuleBase" id="RU368024"/>
    </source>
</evidence>
<dbReference type="InterPro" id="IPR001375">
    <property type="entry name" value="Peptidase_S9_cat"/>
</dbReference>
<accession>F4P2R0</accession>
<keyword evidence="4 6" id="KW-0720">Serine protease</keyword>
<dbReference type="AlphaFoldDB" id="F4P2R0"/>
<dbReference type="SUPFAM" id="SSF53474">
    <property type="entry name" value="alpha/beta-Hydrolases"/>
    <property type="match status" value="1"/>
</dbReference>
<gene>
    <name evidence="9" type="ORF">BATDEDRAFT_24795</name>
</gene>
<evidence type="ECO:0000259" key="7">
    <source>
        <dbReference type="Pfam" id="PF00326"/>
    </source>
</evidence>
<dbReference type="HOGENOM" id="CLU_417952_0_0_1"/>
<evidence type="ECO:0000256" key="5">
    <source>
        <dbReference type="ARBA" id="ARBA00045448"/>
    </source>
</evidence>
<comment type="function">
    <text evidence="5">Serine peptidase whose precise substrate specificity remains unclear. Does not cleave peptides after a arginine or lysine residue. Regulates trans-Golgi network morphology and sorting by regulating the membrane binding of the AP-1 complex. May play a role in the regulation of synaptic vesicle exocytosis.</text>
</comment>
<protein>
    <recommendedName>
        <fullName evidence="6">Prolyl endopeptidase</fullName>
        <ecNumber evidence="6">3.4.21.-</ecNumber>
    </recommendedName>
</protein>
<organism evidence="9 10">
    <name type="scientific">Batrachochytrium dendrobatidis (strain JAM81 / FGSC 10211)</name>
    <name type="common">Frog chytrid fungus</name>
    <dbReference type="NCBI Taxonomy" id="684364"/>
    <lineage>
        <taxon>Eukaryota</taxon>
        <taxon>Fungi</taxon>
        <taxon>Fungi incertae sedis</taxon>
        <taxon>Chytridiomycota</taxon>
        <taxon>Chytridiomycota incertae sedis</taxon>
        <taxon>Chytridiomycetes</taxon>
        <taxon>Rhizophydiales</taxon>
        <taxon>Rhizophydiales incertae sedis</taxon>
        <taxon>Batrachochytrium</taxon>
    </lineage>
</organism>
<comment type="similarity">
    <text evidence="1 6">Belongs to the peptidase S9A family.</text>
</comment>
<dbReference type="OMA" id="PSTIWCN"/>
<dbReference type="Gene3D" id="2.130.10.120">
    <property type="entry name" value="Prolyl oligopeptidase, N-terminal domain"/>
    <property type="match status" value="2"/>
</dbReference>